<name>A0AAD8K9U3_TARER</name>
<evidence type="ECO:0000313" key="7">
    <source>
        <dbReference type="EMBL" id="KAK1418927.1"/>
    </source>
</evidence>
<evidence type="ECO:0000313" key="8">
    <source>
        <dbReference type="Proteomes" id="UP001229421"/>
    </source>
</evidence>
<evidence type="ECO:0000256" key="5">
    <source>
        <dbReference type="SAM" id="Phobius"/>
    </source>
</evidence>
<evidence type="ECO:0000256" key="2">
    <source>
        <dbReference type="ARBA" id="ARBA00022692"/>
    </source>
</evidence>
<keyword evidence="8" id="KW-1185">Reference proteome</keyword>
<dbReference type="AlphaFoldDB" id="A0AAD8K9U3"/>
<comment type="caution">
    <text evidence="7">The sequence shown here is derived from an EMBL/GenBank/DDBJ whole genome shotgun (WGS) entry which is preliminary data.</text>
</comment>
<dbReference type="Proteomes" id="UP001229421">
    <property type="component" value="Unassembled WGS sequence"/>
</dbReference>
<dbReference type="Pfam" id="PF03168">
    <property type="entry name" value="LEA_2"/>
    <property type="match status" value="1"/>
</dbReference>
<dbReference type="EMBL" id="JAUHHV010000007">
    <property type="protein sequence ID" value="KAK1418927.1"/>
    <property type="molecule type" value="Genomic_DNA"/>
</dbReference>
<organism evidence="7 8">
    <name type="scientific">Tagetes erecta</name>
    <name type="common">African marigold</name>
    <dbReference type="NCBI Taxonomy" id="13708"/>
    <lineage>
        <taxon>Eukaryota</taxon>
        <taxon>Viridiplantae</taxon>
        <taxon>Streptophyta</taxon>
        <taxon>Embryophyta</taxon>
        <taxon>Tracheophyta</taxon>
        <taxon>Spermatophyta</taxon>
        <taxon>Magnoliopsida</taxon>
        <taxon>eudicotyledons</taxon>
        <taxon>Gunneridae</taxon>
        <taxon>Pentapetalae</taxon>
        <taxon>asterids</taxon>
        <taxon>campanulids</taxon>
        <taxon>Asterales</taxon>
        <taxon>Asteraceae</taxon>
        <taxon>Asteroideae</taxon>
        <taxon>Heliantheae alliance</taxon>
        <taxon>Tageteae</taxon>
        <taxon>Tagetes</taxon>
    </lineage>
</organism>
<protein>
    <recommendedName>
        <fullName evidence="6">Late embryogenesis abundant protein LEA-2 subgroup domain-containing protein</fullName>
    </recommendedName>
</protein>
<comment type="subcellular location">
    <subcellularLocation>
        <location evidence="1">Membrane</location>
        <topology evidence="1">Single-pass membrane protein</topology>
    </subcellularLocation>
</comment>
<gene>
    <name evidence="7" type="ORF">QVD17_28080</name>
</gene>
<evidence type="ECO:0000256" key="1">
    <source>
        <dbReference type="ARBA" id="ARBA00004167"/>
    </source>
</evidence>
<feature type="transmembrane region" description="Helical" evidence="5">
    <location>
        <begin position="65"/>
        <end position="87"/>
    </location>
</feature>
<sequence length="246" mass="27468">MADQSRPVTGYPAYPTTTTTTTAYPYTAPPPHPPQNQSTYFHVTGNPYYSNPYASQQRATFIHRFFAFLIGSILITGIIIFIMWLILRPQIPQFRVETLNLSNFNISSNSLISGNWEARFTARNPNSKITLYYDQIEAAIFYKSDSISETSVPPFVQGTKNETTLKATFASLGGYLDSKDSINGEMKSGKVGFNLRMITRVRFQAGSWWARRRILRVYCPDLAVGVNGNGSNGSLVGGYRRCSVGL</sequence>
<dbReference type="GO" id="GO:0005886">
    <property type="term" value="C:plasma membrane"/>
    <property type="evidence" value="ECO:0007669"/>
    <property type="project" value="TreeGrafter"/>
</dbReference>
<feature type="domain" description="Late embryogenesis abundant protein LEA-2 subgroup" evidence="6">
    <location>
        <begin position="120"/>
        <end position="210"/>
    </location>
</feature>
<dbReference type="InterPro" id="IPR004864">
    <property type="entry name" value="LEA_2"/>
</dbReference>
<dbReference type="GO" id="GO:0098542">
    <property type="term" value="P:defense response to other organism"/>
    <property type="evidence" value="ECO:0007669"/>
    <property type="project" value="InterPro"/>
</dbReference>
<dbReference type="InterPro" id="IPR044839">
    <property type="entry name" value="NDR1-like"/>
</dbReference>
<keyword evidence="3 5" id="KW-1133">Transmembrane helix</keyword>
<proteinExistence type="predicted"/>
<keyword evidence="2 5" id="KW-0812">Transmembrane</keyword>
<dbReference type="PANTHER" id="PTHR31234">
    <property type="entry name" value="LATE EMBRYOGENESIS ABUNDANT (LEA) HYDROXYPROLINE-RICH GLYCOPROTEIN FAMILY"/>
    <property type="match status" value="1"/>
</dbReference>
<evidence type="ECO:0000259" key="6">
    <source>
        <dbReference type="Pfam" id="PF03168"/>
    </source>
</evidence>
<accession>A0AAD8K9U3</accession>
<evidence type="ECO:0000256" key="4">
    <source>
        <dbReference type="ARBA" id="ARBA00023136"/>
    </source>
</evidence>
<dbReference type="PANTHER" id="PTHR31234:SF55">
    <property type="entry name" value="LATE EMBRYOGENESIS ABUNDANT (LEA) HYDROXYPROLINE-RICH GLYCOPROTEIN FAMILY"/>
    <property type="match status" value="1"/>
</dbReference>
<keyword evidence="4 5" id="KW-0472">Membrane</keyword>
<reference evidence="7" key="1">
    <citation type="journal article" date="2023" name="bioRxiv">
        <title>Improved chromosome-level genome assembly for marigold (Tagetes erecta).</title>
        <authorList>
            <person name="Jiang F."/>
            <person name="Yuan L."/>
            <person name="Wang S."/>
            <person name="Wang H."/>
            <person name="Xu D."/>
            <person name="Wang A."/>
            <person name="Fan W."/>
        </authorList>
    </citation>
    <scope>NUCLEOTIDE SEQUENCE</scope>
    <source>
        <strain evidence="7">WSJ</strain>
        <tissue evidence="7">Leaf</tissue>
    </source>
</reference>
<evidence type="ECO:0000256" key="3">
    <source>
        <dbReference type="ARBA" id="ARBA00022989"/>
    </source>
</evidence>